<feature type="region of interest" description="Disordered" evidence="1">
    <location>
        <begin position="1"/>
        <end position="35"/>
    </location>
</feature>
<accession>A0A2P2QJ13</accession>
<evidence type="ECO:0000313" key="2">
    <source>
        <dbReference type="EMBL" id="MBX66990.1"/>
    </source>
</evidence>
<name>A0A2P2QJ13_RHIMU</name>
<dbReference type="AlphaFoldDB" id="A0A2P2QJ13"/>
<dbReference type="EMBL" id="GGEC01086506">
    <property type="protein sequence ID" value="MBX66990.1"/>
    <property type="molecule type" value="Transcribed_RNA"/>
</dbReference>
<feature type="compositionally biased region" description="Polar residues" evidence="1">
    <location>
        <begin position="22"/>
        <end position="35"/>
    </location>
</feature>
<evidence type="ECO:0000256" key="1">
    <source>
        <dbReference type="SAM" id="MobiDB-lite"/>
    </source>
</evidence>
<proteinExistence type="predicted"/>
<protein>
    <submittedName>
        <fullName evidence="2">Uncharacterized protein</fullName>
    </submittedName>
</protein>
<reference evidence="2" key="1">
    <citation type="submission" date="2018-02" db="EMBL/GenBank/DDBJ databases">
        <title>Rhizophora mucronata_Transcriptome.</title>
        <authorList>
            <person name="Meera S.P."/>
            <person name="Sreeshan A."/>
            <person name="Augustine A."/>
        </authorList>
    </citation>
    <scope>NUCLEOTIDE SEQUENCE</scope>
    <source>
        <tissue evidence="2">Leaf</tissue>
    </source>
</reference>
<sequence>MAENPGFSSRQREKVFEKRQIWNGNEGQQDTSLET</sequence>
<feature type="compositionally biased region" description="Basic and acidic residues" evidence="1">
    <location>
        <begin position="10"/>
        <end position="20"/>
    </location>
</feature>
<organism evidence="2">
    <name type="scientific">Rhizophora mucronata</name>
    <name type="common">Asiatic mangrove</name>
    <dbReference type="NCBI Taxonomy" id="61149"/>
    <lineage>
        <taxon>Eukaryota</taxon>
        <taxon>Viridiplantae</taxon>
        <taxon>Streptophyta</taxon>
        <taxon>Embryophyta</taxon>
        <taxon>Tracheophyta</taxon>
        <taxon>Spermatophyta</taxon>
        <taxon>Magnoliopsida</taxon>
        <taxon>eudicotyledons</taxon>
        <taxon>Gunneridae</taxon>
        <taxon>Pentapetalae</taxon>
        <taxon>rosids</taxon>
        <taxon>fabids</taxon>
        <taxon>Malpighiales</taxon>
        <taxon>Rhizophoraceae</taxon>
        <taxon>Rhizophora</taxon>
    </lineage>
</organism>